<comment type="similarity">
    <text evidence="1">Belongs to the FGGY kinase family.</text>
</comment>
<evidence type="ECO:0000256" key="2">
    <source>
        <dbReference type="ARBA" id="ARBA00022679"/>
    </source>
</evidence>
<dbReference type="InterPro" id="IPR018484">
    <property type="entry name" value="FGGY_N"/>
</dbReference>
<reference evidence="5" key="1">
    <citation type="submission" date="2020-10" db="EMBL/GenBank/DDBJ databases">
        <authorList>
            <person name="Gilroy R."/>
        </authorList>
    </citation>
    <scope>NUCLEOTIDE SEQUENCE</scope>
    <source>
        <strain evidence="5">11167</strain>
    </source>
</reference>
<keyword evidence="2" id="KW-0808">Transferase</keyword>
<evidence type="ECO:0000259" key="4">
    <source>
        <dbReference type="Pfam" id="PF00370"/>
    </source>
</evidence>
<gene>
    <name evidence="5" type="ORF">IAC42_01965</name>
</gene>
<feature type="domain" description="Carbohydrate kinase FGGY N-terminal" evidence="4">
    <location>
        <begin position="67"/>
        <end position="219"/>
    </location>
</feature>
<dbReference type="Pfam" id="PF00370">
    <property type="entry name" value="FGGY_N"/>
    <property type="match status" value="1"/>
</dbReference>
<organism evidence="5 6">
    <name type="scientific">Candidatus Aphodenecus pullistercoris</name>
    <dbReference type="NCBI Taxonomy" id="2840669"/>
    <lineage>
        <taxon>Bacteria</taxon>
        <taxon>Pseudomonadati</taxon>
        <taxon>Spirochaetota</taxon>
        <taxon>Spirochaetia</taxon>
        <taxon>Spirochaetales</taxon>
        <taxon>Candidatus Aphodenecus</taxon>
    </lineage>
</organism>
<feature type="non-terminal residue" evidence="5">
    <location>
        <position position="344"/>
    </location>
</feature>
<evidence type="ECO:0000256" key="3">
    <source>
        <dbReference type="ARBA" id="ARBA00022777"/>
    </source>
</evidence>
<protein>
    <recommendedName>
        <fullName evidence="4">Carbohydrate kinase FGGY N-terminal domain-containing protein</fullName>
    </recommendedName>
</protein>
<dbReference type="InterPro" id="IPR043129">
    <property type="entry name" value="ATPase_NBD"/>
</dbReference>
<dbReference type="GO" id="GO:0016301">
    <property type="term" value="F:kinase activity"/>
    <property type="evidence" value="ECO:0007669"/>
    <property type="project" value="UniProtKB-KW"/>
</dbReference>
<dbReference type="AlphaFoldDB" id="A0A9D9H8U3"/>
<comment type="caution">
    <text evidence="5">The sequence shown here is derived from an EMBL/GenBank/DDBJ whole genome shotgun (WGS) entry which is preliminary data.</text>
</comment>
<dbReference type="GO" id="GO:0005975">
    <property type="term" value="P:carbohydrate metabolic process"/>
    <property type="evidence" value="ECO:0007669"/>
    <property type="project" value="InterPro"/>
</dbReference>
<sequence length="344" mass="37537">MVIADINIGKKEVRVATSQIRDERLVEEVRARRRLDPVYSQGRFIIDEEALMRTALEGLSNALGADAVTVTGIRRTVVVLGEGDEVLLPLLSQRDSLVQTMDDVACDRTFFDESGSVIQSGNVISQLAALKADQGQVMERAKCFMFLSDYIRFRLCGVKASDFYAAQDAGLTKVGERAWNDELFSRVGLENLFPPFGEDYSILGPLSDEVAKEVGYGADVWLTPSDPIVPASSVMAAGLALAGWRAGELATMVSQPVMGTKAYEAGVRNIAFPEGRLAALPFSGYELIGRLKDQSREGTNYDAIEAEARSCQCFDYIDIRDVRLKEGDILSAIGVMLAEQGKEA</sequence>
<accession>A0A9D9H8U3</accession>
<evidence type="ECO:0000313" key="6">
    <source>
        <dbReference type="Proteomes" id="UP000823633"/>
    </source>
</evidence>
<dbReference type="PANTHER" id="PTHR43095">
    <property type="entry name" value="SUGAR KINASE"/>
    <property type="match status" value="1"/>
</dbReference>
<name>A0A9D9H8U3_9SPIR</name>
<keyword evidence="3" id="KW-0418">Kinase</keyword>
<dbReference type="EMBL" id="JADIMU010000015">
    <property type="protein sequence ID" value="MBO8442516.1"/>
    <property type="molecule type" value="Genomic_DNA"/>
</dbReference>
<dbReference type="InterPro" id="IPR050406">
    <property type="entry name" value="FGGY_Carb_Kinase"/>
</dbReference>
<evidence type="ECO:0000313" key="5">
    <source>
        <dbReference type="EMBL" id="MBO8442516.1"/>
    </source>
</evidence>
<reference evidence="5" key="2">
    <citation type="journal article" date="2021" name="PeerJ">
        <title>Extensive microbial diversity within the chicken gut microbiome revealed by metagenomics and culture.</title>
        <authorList>
            <person name="Gilroy R."/>
            <person name="Ravi A."/>
            <person name="Getino M."/>
            <person name="Pursley I."/>
            <person name="Horton D.L."/>
            <person name="Alikhan N.F."/>
            <person name="Baker D."/>
            <person name="Gharbi K."/>
            <person name="Hall N."/>
            <person name="Watson M."/>
            <person name="Adriaenssens E.M."/>
            <person name="Foster-Nyarko E."/>
            <person name="Jarju S."/>
            <person name="Secka A."/>
            <person name="Antonio M."/>
            <person name="Oren A."/>
            <person name="Chaudhuri R.R."/>
            <person name="La Ragione R."/>
            <person name="Hildebrand F."/>
            <person name="Pallen M.J."/>
        </authorList>
    </citation>
    <scope>NUCLEOTIDE SEQUENCE</scope>
    <source>
        <strain evidence="5">11167</strain>
    </source>
</reference>
<dbReference type="Gene3D" id="3.30.420.40">
    <property type="match status" value="1"/>
</dbReference>
<evidence type="ECO:0000256" key="1">
    <source>
        <dbReference type="ARBA" id="ARBA00009156"/>
    </source>
</evidence>
<proteinExistence type="inferred from homology"/>
<dbReference type="SUPFAM" id="SSF53067">
    <property type="entry name" value="Actin-like ATPase domain"/>
    <property type="match status" value="1"/>
</dbReference>
<dbReference type="Proteomes" id="UP000823633">
    <property type="component" value="Unassembled WGS sequence"/>
</dbReference>